<dbReference type="InterPro" id="IPR000101">
    <property type="entry name" value="GGT_peptidase"/>
</dbReference>
<evidence type="ECO:0000256" key="2">
    <source>
        <dbReference type="ARBA" id="ARBA00001089"/>
    </source>
</evidence>
<evidence type="ECO:0000256" key="7">
    <source>
        <dbReference type="ARBA" id="ARBA00023315"/>
    </source>
</evidence>
<keyword evidence="13" id="KW-0732">Signal</keyword>
<evidence type="ECO:0000256" key="9">
    <source>
        <dbReference type="PIRSR" id="PIRSR600101-1"/>
    </source>
</evidence>
<evidence type="ECO:0000256" key="1">
    <source>
        <dbReference type="ARBA" id="ARBA00001049"/>
    </source>
</evidence>
<evidence type="ECO:0000256" key="3">
    <source>
        <dbReference type="ARBA" id="ARBA00009381"/>
    </source>
</evidence>
<sequence length="591" mass="64000">MQQFWPLVKGKRLIIIAVSVFAVSVTACSPVTQQREAYEPEAATGWEQRTATTASKYMVAAANPHAVEAGLAVLREGGTAIDAAVAVQAMLTLVEPQSSGIGGGAFLLYWDNSTQQLHSLDARETAPMAATPELFLDENGNAPRWIDAVVGGRSVGTPSVMRGLEAAHQRWGQLDWSRLFDESIELAESGFEVSPRLSQLIELEFNPGLARMPVAREYFFPNGTALQPGQRRDNPELADTFRALAAQGADALHQGPIAEDIVQAVQNSPIAPGLLSMEDLAAYQPVWREPVCGGYRVYRICSMGPPSSGGITLLQSMALLEPFSLHELPVNGEQALHYFTQASRLAFADRNRYIADEDYVEVPLTALLDRDYLATRTQLIGERDMGLAQPGDLEGFLRSDDQSLELPSTSHISIVDQYGNAVSMTTTIEMGFGSTVMTRGFLLNNQLTDFSLVPEVDGMPVANRVEPGKRPRSSMSPVIVFEDESNALLHVIGSPGGPRIINYVTQTLIGVLDWDLDIQQAMDLPRITNMNGVTSIEEGTAMEALKAALEARGHQVEMRGLNSGLHGISVTPDGFVGGADPRREGRAQGDD</sequence>
<evidence type="ECO:0000256" key="12">
    <source>
        <dbReference type="SAM" id="MobiDB-lite"/>
    </source>
</evidence>
<keyword evidence="11" id="KW-0317">Glutathione biosynthesis</keyword>
<feature type="binding site" evidence="10">
    <location>
        <position position="123"/>
    </location>
    <ligand>
        <name>L-glutamate</name>
        <dbReference type="ChEBI" id="CHEBI:29985"/>
    </ligand>
</feature>
<dbReference type="PANTHER" id="PTHR43199:SF1">
    <property type="entry name" value="GLUTATHIONE HYDROLASE PROENZYME"/>
    <property type="match status" value="1"/>
</dbReference>
<dbReference type="SUPFAM" id="SSF56235">
    <property type="entry name" value="N-terminal nucleophile aminohydrolases (Ntn hydrolases)"/>
    <property type="match status" value="1"/>
</dbReference>
<comment type="caution">
    <text evidence="14">The sequence shown here is derived from an EMBL/GenBank/DDBJ whole genome shotgun (WGS) entry which is preliminary data.</text>
</comment>
<dbReference type="InterPro" id="IPR055262">
    <property type="entry name" value="GGT_CS"/>
</dbReference>
<evidence type="ECO:0000313" key="15">
    <source>
        <dbReference type="Proteomes" id="UP000320359"/>
    </source>
</evidence>
<reference evidence="14 15" key="1">
    <citation type="submission" date="2019-07" db="EMBL/GenBank/DDBJ databases">
        <authorList>
            <person name="Yang M."/>
            <person name="Zhao D."/>
            <person name="Xiang H."/>
        </authorList>
    </citation>
    <scope>NUCLEOTIDE SEQUENCE [LARGE SCALE GENOMIC DNA]</scope>
    <source>
        <strain evidence="14 15">IM1326</strain>
    </source>
</reference>
<dbReference type="Proteomes" id="UP000320359">
    <property type="component" value="Unassembled WGS sequence"/>
</dbReference>
<dbReference type="GO" id="GO:0006751">
    <property type="term" value="P:glutathione catabolic process"/>
    <property type="evidence" value="ECO:0007669"/>
    <property type="project" value="UniProtKB-UniRule"/>
</dbReference>
<keyword evidence="6 11" id="KW-0865">Zymogen</keyword>
<protein>
    <recommendedName>
        <fullName evidence="11">Glutathione hydrolase proenzyme</fullName>
        <ecNumber evidence="11">2.3.2.2</ecNumber>
        <ecNumber evidence="11">3.4.19.13</ecNumber>
    </recommendedName>
    <component>
        <recommendedName>
            <fullName evidence="11">Glutathione hydrolase large chain</fullName>
        </recommendedName>
    </component>
    <component>
        <recommendedName>
            <fullName evidence="11">Glutathione hydrolase small chain</fullName>
        </recommendedName>
    </component>
</protein>
<keyword evidence="4 11" id="KW-0808">Transferase</keyword>
<comment type="subunit">
    <text evidence="11">This enzyme consists of two polypeptide chains, which are synthesized in precursor form from a single polypeptide.</text>
</comment>
<feature type="compositionally biased region" description="Basic and acidic residues" evidence="12">
    <location>
        <begin position="580"/>
        <end position="591"/>
    </location>
</feature>
<proteinExistence type="inferred from homology"/>
<keyword evidence="7 11" id="KW-0012">Acyltransferase</keyword>
<name>A0A552X3Q3_9GAMM</name>
<comment type="pathway">
    <text evidence="11">Sulfur metabolism; glutathione metabolism.</text>
</comment>
<comment type="catalytic activity">
    <reaction evidence="8 11">
        <text>an N-terminal (5-L-glutamyl)-[peptide] + an alpha-amino acid = 5-L-glutamyl amino acid + an N-terminal L-alpha-aminoacyl-[peptide]</text>
        <dbReference type="Rhea" id="RHEA:23904"/>
        <dbReference type="Rhea" id="RHEA-COMP:9780"/>
        <dbReference type="Rhea" id="RHEA-COMP:9795"/>
        <dbReference type="ChEBI" id="CHEBI:77644"/>
        <dbReference type="ChEBI" id="CHEBI:78597"/>
        <dbReference type="ChEBI" id="CHEBI:78599"/>
        <dbReference type="ChEBI" id="CHEBI:78608"/>
        <dbReference type="EC" id="2.3.2.2"/>
    </reaction>
</comment>
<dbReference type="RefSeq" id="WP_143234092.1">
    <property type="nucleotide sequence ID" value="NZ_VJWL01000001.1"/>
</dbReference>
<dbReference type="InterPro" id="IPR043138">
    <property type="entry name" value="GGT_lsub"/>
</dbReference>
<organism evidence="14 15">
    <name type="scientific">Aliidiomarina halalkaliphila</name>
    <dbReference type="NCBI Taxonomy" id="2593535"/>
    <lineage>
        <taxon>Bacteria</taxon>
        <taxon>Pseudomonadati</taxon>
        <taxon>Pseudomonadota</taxon>
        <taxon>Gammaproteobacteria</taxon>
        <taxon>Alteromonadales</taxon>
        <taxon>Idiomarinaceae</taxon>
        <taxon>Aliidiomarina</taxon>
    </lineage>
</organism>
<dbReference type="InterPro" id="IPR029055">
    <property type="entry name" value="Ntn_hydrolases_N"/>
</dbReference>
<comment type="catalytic activity">
    <reaction evidence="2 11">
        <text>glutathione + H2O = L-cysteinylglycine + L-glutamate</text>
        <dbReference type="Rhea" id="RHEA:28807"/>
        <dbReference type="ChEBI" id="CHEBI:15377"/>
        <dbReference type="ChEBI" id="CHEBI:29985"/>
        <dbReference type="ChEBI" id="CHEBI:57925"/>
        <dbReference type="ChEBI" id="CHEBI:61694"/>
        <dbReference type="EC" id="3.4.19.13"/>
    </reaction>
</comment>
<dbReference type="UniPathway" id="UPA00204"/>
<feature type="binding site" evidence="10">
    <location>
        <position position="497"/>
    </location>
    <ligand>
        <name>L-glutamate</name>
        <dbReference type="ChEBI" id="CHEBI:29985"/>
    </ligand>
</feature>
<keyword evidence="5 11" id="KW-0378">Hydrolase</keyword>
<feature type="binding site" evidence="10">
    <location>
        <position position="449"/>
    </location>
    <ligand>
        <name>L-glutamate</name>
        <dbReference type="ChEBI" id="CHEBI:29985"/>
    </ligand>
</feature>
<feature type="binding site" evidence="10">
    <location>
        <begin position="473"/>
        <end position="474"/>
    </location>
    <ligand>
        <name>L-glutamate</name>
        <dbReference type="ChEBI" id="CHEBI:29985"/>
    </ligand>
</feature>
<evidence type="ECO:0000256" key="4">
    <source>
        <dbReference type="ARBA" id="ARBA00022679"/>
    </source>
</evidence>
<dbReference type="EC" id="3.4.19.13" evidence="11"/>
<evidence type="ECO:0000256" key="5">
    <source>
        <dbReference type="ARBA" id="ARBA00022801"/>
    </source>
</evidence>
<feature type="region of interest" description="Disordered" evidence="12">
    <location>
        <begin position="572"/>
        <end position="591"/>
    </location>
</feature>
<dbReference type="EC" id="2.3.2.2" evidence="11"/>
<dbReference type="OrthoDB" id="5297205at2"/>
<dbReference type="AlphaFoldDB" id="A0A552X3Q3"/>
<comment type="similarity">
    <text evidence="3 11">Belongs to the gamma-glutamyltransferase family.</text>
</comment>
<feature type="signal peptide" evidence="13">
    <location>
        <begin position="1"/>
        <end position="22"/>
    </location>
</feature>
<evidence type="ECO:0000256" key="10">
    <source>
        <dbReference type="PIRSR" id="PIRSR600101-2"/>
    </source>
</evidence>
<dbReference type="GO" id="GO:0103068">
    <property type="term" value="F:leukotriene C4 gamma-glutamyl transferase activity"/>
    <property type="evidence" value="ECO:0007669"/>
    <property type="project" value="UniProtKB-EC"/>
</dbReference>
<dbReference type="Pfam" id="PF01019">
    <property type="entry name" value="G_glu_transpept"/>
    <property type="match status" value="1"/>
</dbReference>
<gene>
    <name evidence="14" type="primary">ggt</name>
    <name evidence="14" type="ORF">FM042_02065</name>
</gene>
<dbReference type="Gene3D" id="3.60.20.40">
    <property type="match status" value="1"/>
</dbReference>
<dbReference type="GO" id="GO:0006750">
    <property type="term" value="P:glutathione biosynthetic process"/>
    <property type="evidence" value="ECO:0007669"/>
    <property type="project" value="UniProtKB-KW"/>
</dbReference>
<evidence type="ECO:0000256" key="13">
    <source>
        <dbReference type="SAM" id="SignalP"/>
    </source>
</evidence>
<dbReference type="PRINTS" id="PR01210">
    <property type="entry name" value="GGTRANSPTASE"/>
</dbReference>
<dbReference type="PANTHER" id="PTHR43199">
    <property type="entry name" value="GLUTATHIONE HYDROLASE"/>
    <property type="match status" value="1"/>
</dbReference>
<evidence type="ECO:0000313" key="14">
    <source>
        <dbReference type="EMBL" id="TRW49670.1"/>
    </source>
</evidence>
<dbReference type="InterPro" id="IPR043137">
    <property type="entry name" value="GGT_ssub_C"/>
</dbReference>
<dbReference type="PROSITE" id="PS00462">
    <property type="entry name" value="G_GLU_TRANSPEPTIDASE"/>
    <property type="match status" value="1"/>
</dbReference>
<comment type="PTM">
    <text evidence="11">Cleaved by autocatalysis into a large and a small subunit.</text>
</comment>
<feature type="active site" description="Nucleophile" evidence="9">
    <location>
        <position position="409"/>
    </location>
</feature>
<dbReference type="EMBL" id="VJWL01000001">
    <property type="protein sequence ID" value="TRW49670.1"/>
    <property type="molecule type" value="Genomic_DNA"/>
</dbReference>
<dbReference type="GO" id="GO:0036374">
    <property type="term" value="F:glutathione hydrolase activity"/>
    <property type="evidence" value="ECO:0007669"/>
    <property type="project" value="UniProtKB-UniRule"/>
</dbReference>
<evidence type="ECO:0000256" key="8">
    <source>
        <dbReference type="ARBA" id="ARBA00047417"/>
    </source>
</evidence>
<dbReference type="Gene3D" id="1.10.246.130">
    <property type="match status" value="1"/>
</dbReference>
<comment type="catalytic activity">
    <reaction evidence="1 11">
        <text>an S-substituted glutathione + H2O = an S-substituted L-cysteinylglycine + L-glutamate</text>
        <dbReference type="Rhea" id="RHEA:59468"/>
        <dbReference type="ChEBI" id="CHEBI:15377"/>
        <dbReference type="ChEBI" id="CHEBI:29985"/>
        <dbReference type="ChEBI" id="CHEBI:90779"/>
        <dbReference type="ChEBI" id="CHEBI:143103"/>
        <dbReference type="EC" id="3.4.19.13"/>
    </reaction>
</comment>
<feature type="chain" id="PRO_5021908516" description="Glutathione hydrolase proenzyme" evidence="13">
    <location>
        <begin position="23"/>
        <end position="591"/>
    </location>
</feature>
<accession>A0A552X3Q3</accession>
<dbReference type="NCBIfam" id="TIGR00066">
    <property type="entry name" value="g_glut_trans"/>
    <property type="match status" value="1"/>
</dbReference>
<keyword evidence="15" id="KW-1185">Reference proteome</keyword>
<evidence type="ECO:0000256" key="11">
    <source>
        <dbReference type="RuleBase" id="RU368036"/>
    </source>
</evidence>
<dbReference type="InterPro" id="IPR051792">
    <property type="entry name" value="GGT_bact"/>
</dbReference>
<evidence type="ECO:0000256" key="6">
    <source>
        <dbReference type="ARBA" id="ARBA00023145"/>
    </source>
</evidence>